<dbReference type="PANTHER" id="PTHR38011:SF2">
    <property type="entry name" value="BIFUNCTIONAL DEAMINASE-REDUCTASE DOMAIN PROTEIN"/>
    <property type="match status" value="1"/>
</dbReference>
<dbReference type="PANTHER" id="PTHR38011">
    <property type="entry name" value="DIHYDROFOLATE REDUCTASE FAMILY PROTEIN (AFU_ORTHOLOGUE AFUA_8G06820)"/>
    <property type="match status" value="1"/>
</dbReference>
<protein>
    <submittedName>
        <fullName evidence="2">Dihydrofolate reductase</fullName>
    </submittedName>
</protein>
<dbReference type="Gene3D" id="3.40.430.10">
    <property type="entry name" value="Dihydrofolate Reductase, subunit A"/>
    <property type="match status" value="1"/>
</dbReference>
<keyword evidence="3" id="KW-1185">Reference proteome</keyword>
<dbReference type="OrthoDB" id="3471498at2"/>
<dbReference type="Pfam" id="PF01872">
    <property type="entry name" value="RibD_C"/>
    <property type="match status" value="1"/>
</dbReference>
<name>A0A0B2BT79_9ACTN</name>
<evidence type="ECO:0000313" key="3">
    <source>
        <dbReference type="Proteomes" id="UP000230842"/>
    </source>
</evidence>
<evidence type="ECO:0000313" key="2">
    <source>
        <dbReference type="EMBL" id="PJJ57235.1"/>
    </source>
</evidence>
<gene>
    <name evidence="2" type="ORF">CLV56_1462</name>
</gene>
<dbReference type="InterPro" id="IPR002734">
    <property type="entry name" value="RibDG_C"/>
</dbReference>
<sequence length="181" mass="19256">MTRTANAHLFASVDGVVEAPDQWQFDAFGPDEGALMGAAISGVTDVVIGRVLWEEWSEYWPGADDPFGAFINPVRKHVIGSSLTGELAWNSTAIDGDPVAYVRALKNDGEGAISVVGGIETVRSLFLAGVVDNLTLTVHPVIAGKGQRLFDDSLPVTRLTMTDHTVTSVGNAVLTYALRES</sequence>
<dbReference type="EMBL" id="PGEZ01000001">
    <property type="protein sequence ID" value="PJJ57235.1"/>
    <property type="molecule type" value="Genomic_DNA"/>
</dbReference>
<dbReference type="AlphaFoldDB" id="A0A0B2BT79"/>
<dbReference type="RefSeq" id="WP_039341683.1">
    <property type="nucleotide sequence ID" value="NZ_PGEZ01000001.1"/>
</dbReference>
<dbReference type="GO" id="GO:0008703">
    <property type="term" value="F:5-amino-6-(5-phosphoribosylamino)uracil reductase activity"/>
    <property type="evidence" value="ECO:0007669"/>
    <property type="project" value="InterPro"/>
</dbReference>
<accession>A0A0B2BT79</accession>
<proteinExistence type="predicted"/>
<organism evidence="2 3">
    <name type="scientific">Mumia flava</name>
    <dbReference type="NCBI Taxonomy" id="1348852"/>
    <lineage>
        <taxon>Bacteria</taxon>
        <taxon>Bacillati</taxon>
        <taxon>Actinomycetota</taxon>
        <taxon>Actinomycetes</taxon>
        <taxon>Propionibacteriales</taxon>
        <taxon>Nocardioidaceae</taxon>
        <taxon>Mumia</taxon>
    </lineage>
</organism>
<dbReference type="InterPro" id="IPR050765">
    <property type="entry name" value="Riboflavin_Biosynth_HTPR"/>
</dbReference>
<evidence type="ECO:0000259" key="1">
    <source>
        <dbReference type="Pfam" id="PF01872"/>
    </source>
</evidence>
<feature type="domain" description="Bacterial bifunctional deaminase-reductase C-terminal" evidence="1">
    <location>
        <begin position="7"/>
        <end position="172"/>
    </location>
</feature>
<dbReference type="InterPro" id="IPR024072">
    <property type="entry name" value="DHFR-like_dom_sf"/>
</dbReference>
<dbReference type="GO" id="GO:0009231">
    <property type="term" value="P:riboflavin biosynthetic process"/>
    <property type="evidence" value="ECO:0007669"/>
    <property type="project" value="InterPro"/>
</dbReference>
<dbReference type="SUPFAM" id="SSF53597">
    <property type="entry name" value="Dihydrofolate reductase-like"/>
    <property type="match status" value="1"/>
</dbReference>
<comment type="caution">
    <text evidence="2">The sequence shown here is derived from an EMBL/GenBank/DDBJ whole genome shotgun (WGS) entry which is preliminary data.</text>
</comment>
<dbReference type="Proteomes" id="UP000230842">
    <property type="component" value="Unassembled WGS sequence"/>
</dbReference>
<reference evidence="2 3" key="1">
    <citation type="submission" date="2017-11" db="EMBL/GenBank/DDBJ databases">
        <title>Genomic Encyclopedia of Archaeal and Bacterial Type Strains, Phase II (KMG-II): From Individual Species to Whole Genera.</title>
        <authorList>
            <person name="Goeker M."/>
        </authorList>
    </citation>
    <scope>NUCLEOTIDE SEQUENCE [LARGE SCALE GENOMIC DNA]</scope>
    <source>
        <strain evidence="2 3">DSM 27763</strain>
    </source>
</reference>